<reference evidence="3 4" key="1">
    <citation type="submission" date="2019-03" db="EMBL/GenBank/DDBJ databases">
        <title>Single cell metagenomics reveals metabolic interactions within the superorganism composed of flagellate Streblomastix strix and complex community of Bacteroidetes bacteria on its surface.</title>
        <authorList>
            <person name="Treitli S.C."/>
            <person name="Kolisko M."/>
            <person name="Husnik F."/>
            <person name="Keeling P."/>
            <person name="Hampl V."/>
        </authorList>
    </citation>
    <scope>NUCLEOTIDE SEQUENCE [LARGE SCALE GENOMIC DNA]</scope>
    <source>
        <strain evidence="3">St1</strain>
    </source>
</reference>
<evidence type="ECO:0000259" key="2">
    <source>
        <dbReference type="Pfam" id="PF25852"/>
    </source>
</evidence>
<feature type="domain" description="DUF6242" evidence="1">
    <location>
        <begin position="50"/>
        <end position="139"/>
    </location>
</feature>
<accession>A0A5M8P0W7</accession>
<proteinExistence type="predicted"/>
<gene>
    <name evidence="3" type="ORF">EZS26_001838</name>
</gene>
<evidence type="ECO:0000259" key="1">
    <source>
        <dbReference type="Pfam" id="PF19755"/>
    </source>
</evidence>
<dbReference type="SUPFAM" id="SSF117281">
    <property type="entry name" value="Kelch motif"/>
    <property type="match status" value="1"/>
</dbReference>
<evidence type="ECO:0000313" key="3">
    <source>
        <dbReference type="EMBL" id="KAA6302022.1"/>
    </source>
</evidence>
<evidence type="ECO:0000313" key="4">
    <source>
        <dbReference type="Proteomes" id="UP000324575"/>
    </source>
</evidence>
<dbReference type="Pfam" id="PF19755">
    <property type="entry name" value="DUF6242"/>
    <property type="match status" value="1"/>
</dbReference>
<dbReference type="InterPro" id="IPR015915">
    <property type="entry name" value="Kelch-typ_b-propeller"/>
</dbReference>
<sequence>MYLKNGLSILLVSLLFISVTSCLGDEEEIEKITSADAQITAFSLLHDSIPALSKTVFTIDQANGLIFNHDSLPFETVLYDSIQLQYAVGSELAMNIKVLYDETPVWRTCGDSVYFTNNSLKFYSYTPEGTDSITYTVKINIHQIDPDSVQYTLIANDSDIDITAEHKIFAIAEKYYLFTKTEVPATAEVSDIITLNVSDNLKTWIPTALENLPNYIDIQSGNNILVAITSGNPILDNNKLYVSEENNPAVWTKITSLSHPVISVLGYINQAWALIIKEENDSVFAFTTNFKDFEIGSKIPQGFPTNGFSSAHANSLFSDQLTIVENLQSVWATQDGMYWVNLSNTKEQLPVIEGGTLFSYNNELWFIGGRVTKDSDNYNYSAGEYNKHVFYSPNGGVVWKAKPAKTQAPEAFTLREKASVLTDKDGKYFYIIGGQNNGGVVPNIWQGTLNSKLFAY</sequence>
<dbReference type="InterPro" id="IPR046209">
    <property type="entry name" value="DUF6242_N"/>
</dbReference>
<feature type="domain" description="DUF6242" evidence="2">
    <location>
        <begin position="145"/>
        <end position="454"/>
    </location>
</feature>
<dbReference type="Pfam" id="PF25852">
    <property type="entry name" value="DUF6242_C"/>
    <property type="match status" value="1"/>
</dbReference>
<name>A0A5M8P0W7_9BACT</name>
<protein>
    <submittedName>
        <fullName evidence="3">Uncharacterized protein</fullName>
    </submittedName>
</protein>
<dbReference type="EMBL" id="SNRX01000011">
    <property type="protein sequence ID" value="KAA6302022.1"/>
    <property type="molecule type" value="Genomic_DNA"/>
</dbReference>
<dbReference type="PROSITE" id="PS51257">
    <property type="entry name" value="PROKAR_LIPOPROTEIN"/>
    <property type="match status" value="1"/>
</dbReference>
<dbReference type="InterPro" id="IPR058667">
    <property type="entry name" value="DUF6242_C"/>
</dbReference>
<organism evidence="3 4">
    <name type="scientific">Candidatus Ordinivivax streblomastigis</name>
    <dbReference type="NCBI Taxonomy" id="2540710"/>
    <lineage>
        <taxon>Bacteria</taxon>
        <taxon>Pseudomonadati</taxon>
        <taxon>Bacteroidota</taxon>
        <taxon>Bacteroidia</taxon>
        <taxon>Bacteroidales</taxon>
        <taxon>Candidatus Ordinivivax</taxon>
    </lineage>
</organism>
<dbReference type="Proteomes" id="UP000324575">
    <property type="component" value="Unassembled WGS sequence"/>
</dbReference>
<comment type="caution">
    <text evidence="3">The sequence shown here is derived from an EMBL/GenBank/DDBJ whole genome shotgun (WGS) entry which is preliminary data.</text>
</comment>
<dbReference type="AlphaFoldDB" id="A0A5M8P0W7"/>